<comment type="subcellular location">
    <subcellularLocation>
        <location evidence="2">Nucleus</location>
    </subcellularLocation>
</comment>
<dbReference type="InterPro" id="IPR038336">
    <property type="entry name" value="NET_sf"/>
</dbReference>
<dbReference type="Pfam" id="PF17035">
    <property type="entry name" value="BET"/>
    <property type="match status" value="1"/>
</dbReference>
<keyword evidence="1 2" id="KW-0539">Nucleus</keyword>
<dbReference type="InterPro" id="IPR038704">
    <property type="entry name" value="YEAST_sf"/>
</dbReference>
<dbReference type="Proteomes" id="UP000298138">
    <property type="component" value="Unassembled WGS sequence"/>
</dbReference>
<feature type="region of interest" description="Disordered" evidence="3">
    <location>
        <begin position="134"/>
        <end position="164"/>
    </location>
</feature>
<dbReference type="InterPro" id="IPR016665">
    <property type="entry name" value="Sas5/TAF14"/>
</dbReference>
<keyword evidence="6" id="KW-1185">Reference proteome</keyword>
<dbReference type="GO" id="GO:0005634">
    <property type="term" value="C:nucleus"/>
    <property type="evidence" value="ECO:0007669"/>
    <property type="project" value="UniProtKB-SubCell"/>
</dbReference>
<reference evidence="5 6" key="1">
    <citation type="submission" date="2019-04" db="EMBL/GenBank/DDBJ databases">
        <title>Comparative genomics and transcriptomics to analyze fruiting body development in filamentous ascomycetes.</title>
        <authorList>
            <consortium name="DOE Joint Genome Institute"/>
            <person name="Lutkenhaus R."/>
            <person name="Traeger S."/>
            <person name="Breuer J."/>
            <person name="Kuo A."/>
            <person name="Lipzen A."/>
            <person name="Pangilinan J."/>
            <person name="Dilworth D."/>
            <person name="Sandor L."/>
            <person name="Poggeler S."/>
            <person name="Barry K."/>
            <person name="Grigoriev I.V."/>
            <person name="Nowrousian M."/>
        </authorList>
    </citation>
    <scope>NUCLEOTIDE SEQUENCE [LARGE SCALE GENOMIC DNA]</scope>
    <source>
        <strain evidence="5 6">CBS 389.68</strain>
    </source>
</reference>
<evidence type="ECO:0000259" key="4">
    <source>
        <dbReference type="PROSITE" id="PS51037"/>
    </source>
</evidence>
<dbReference type="GO" id="GO:0006355">
    <property type="term" value="P:regulation of DNA-templated transcription"/>
    <property type="evidence" value="ECO:0007669"/>
    <property type="project" value="InterPro"/>
</dbReference>
<dbReference type="CDD" id="cd16905">
    <property type="entry name" value="YEATS_Taf14_like"/>
    <property type="match status" value="1"/>
</dbReference>
<accession>A0A4S2MVE5</accession>
<dbReference type="InterPro" id="IPR005033">
    <property type="entry name" value="YEATS"/>
</dbReference>
<dbReference type="InParanoid" id="A0A4S2MVE5"/>
<dbReference type="GO" id="GO:0003743">
    <property type="term" value="F:translation initiation factor activity"/>
    <property type="evidence" value="ECO:0007669"/>
    <property type="project" value="UniProtKB-KW"/>
</dbReference>
<keyword evidence="5" id="KW-0396">Initiation factor</keyword>
<evidence type="ECO:0000256" key="1">
    <source>
        <dbReference type="ARBA" id="ARBA00023242"/>
    </source>
</evidence>
<dbReference type="Pfam" id="PF03366">
    <property type="entry name" value="YEATS"/>
    <property type="match status" value="1"/>
</dbReference>
<dbReference type="InterPro" id="IPR055129">
    <property type="entry name" value="YEATS_dom"/>
</dbReference>
<dbReference type="FunCoup" id="A0A4S2MVE5">
    <property type="interactions" value="398"/>
</dbReference>
<name>A0A4S2MVE5_9PEZI</name>
<evidence type="ECO:0000313" key="6">
    <source>
        <dbReference type="Proteomes" id="UP000298138"/>
    </source>
</evidence>
<feature type="compositionally biased region" description="Basic and acidic residues" evidence="3">
    <location>
        <begin position="144"/>
        <end position="155"/>
    </location>
</feature>
<evidence type="ECO:0000256" key="3">
    <source>
        <dbReference type="SAM" id="MobiDB-lite"/>
    </source>
</evidence>
<dbReference type="PIRSF" id="PIRSF016551">
    <property type="entry name" value="SAS5/TFIID_14"/>
    <property type="match status" value="1"/>
</dbReference>
<dbReference type="OrthoDB" id="1741717at2759"/>
<dbReference type="PANTHER" id="PTHR23195">
    <property type="entry name" value="YEATS DOMAIN"/>
    <property type="match status" value="1"/>
</dbReference>
<organism evidence="5 6">
    <name type="scientific">Ascodesmis nigricans</name>
    <dbReference type="NCBI Taxonomy" id="341454"/>
    <lineage>
        <taxon>Eukaryota</taxon>
        <taxon>Fungi</taxon>
        <taxon>Dikarya</taxon>
        <taxon>Ascomycota</taxon>
        <taxon>Pezizomycotina</taxon>
        <taxon>Pezizomycetes</taxon>
        <taxon>Pezizales</taxon>
        <taxon>Ascodesmidaceae</taxon>
        <taxon>Ascodesmis</taxon>
    </lineage>
</organism>
<dbReference type="Gene3D" id="1.20.1270.220">
    <property type="match status" value="1"/>
</dbReference>
<gene>
    <name evidence="5" type="ORF">EX30DRAFT_341486</name>
</gene>
<dbReference type="GO" id="GO:0000785">
    <property type="term" value="C:chromatin"/>
    <property type="evidence" value="ECO:0007669"/>
    <property type="project" value="UniProtKB-ARBA"/>
</dbReference>
<sequence length="237" mass="26621">MAEKISRKVKIVTHQNEMQGVAPAAEGFPMREWSIRIYLIGPNGEDLPANVFDKVTYELHPTFGNPTRVLKKPPFLLAEQGWGEFDIPIHLQSLDSRESHTIKHDLNFMKTDYDNIHTVTFKNPGPKLRALLAESGPVPGEENGTAKRDKRKADGDGGAAKKKKNEKFDMEKLAAGLQKLSEDDLLIVVQMVHDGKTETTYVKNDVEAGEFHVDLCTLSDTLIKKLWNFVQDRGVDI</sequence>
<evidence type="ECO:0000313" key="5">
    <source>
        <dbReference type="EMBL" id="TGZ80560.1"/>
    </source>
</evidence>
<proteinExistence type="predicted"/>
<dbReference type="InterPro" id="IPR027353">
    <property type="entry name" value="NET_dom"/>
</dbReference>
<dbReference type="Gene3D" id="2.60.40.1970">
    <property type="entry name" value="YEATS domain"/>
    <property type="match status" value="1"/>
</dbReference>
<dbReference type="STRING" id="341454.A0A4S2MVE5"/>
<keyword evidence="5" id="KW-0648">Protein biosynthesis</keyword>
<dbReference type="PROSITE" id="PS51037">
    <property type="entry name" value="YEATS"/>
    <property type="match status" value="1"/>
</dbReference>
<protein>
    <submittedName>
        <fullName evidence="5">SAS complex, SAS5 subunit/transcription initiation factor IID, subunit 14</fullName>
    </submittedName>
</protein>
<dbReference type="AlphaFoldDB" id="A0A4S2MVE5"/>
<evidence type="ECO:0000256" key="2">
    <source>
        <dbReference type="PROSITE-ProRule" id="PRU00376"/>
    </source>
</evidence>
<dbReference type="EMBL" id="ML220124">
    <property type="protein sequence ID" value="TGZ80560.1"/>
    <property type="molecule type" value="Genomic_DNA"/>
</dbReference>
<feature type="domain" description="YEATS" evidence="4">
    <location>
        <begin position="1"/>
        <end position="135"/>
    </location>
</feature>